<evidence type="ECO:0000256" key="1">
    <source>
        <dbReference type="ARBA" id="ARBA00004651"/>
    </source>
</evidence>
<evidence type="ECO:0000256" key="5">
    <source>
        <dbReference type="ARBA" id="ARBA00022989"/>
    </source>
</evidence>
<feature type="transmembrane region" description="Helical" evidence="7">
    <location>
        <begin position="306"/>
        <end position="330"/>
    </location>
</feature>
<evidence type="ECO:0000256" key="6">
    <source>
        <dbReference type="ARBA" id="ARBA00023136"/>
    </source>
</evidence>
<dbReference type="InterPro" id="IPR000731">
    <property type="entry name" value="SSD"/>
</dbReference>
<feature type="transmembrane region" description="Helical" evidence="7">
    <location>
        <begin position="231"/>
        <end position="252"/>
    </location>
</feature>
<keyword evidence="10" id="KW-1185">Reference proteome</keyword>
<dbReference type="EMBL" id="FOIE01000002">
    <property type="protein sequence ID" value="SET10573.1"/>
    <property type="molecule type" value="Genomic_DNA"/>
</dbReference>
<evidence type="ECO:0000256" key="4">
    <source>
        <dbReference type="ARBA" id="ARBA00022692"/>
    </source>
</evidence>
<feature type="domain" description="SSD" evidence="8">
    <location>
        <begin position="197"/>
        <end position="329"/>
    </location>
</feature>
<feature type="transmembrane region" description="Helical" evidence="7">
    <location>
        <begin position="264"/>
        <end position="294"/>
    </location>
</feature>
<protein>
    <submittedName>
        <fullName evidence="9">Putative drug exporter of the RND superfamily</fullName>
    </submittedName>
</protein>
<feature type="transmembrane region" description="Helical" evidence="7">
    <location>
        <begin position="366"/>
        <end position="385"/>
    </location>
</feature>
<proteinExistence type="inferred from homology"/>
<evidence type="ECO:0000256" key="3">
    <source>
        <dbReference type="ARBA" id="ARBA00022475"/>
    </source>
</evidence>
<keyword evidence="5 7" id="KW-1133">Transmembrane helix</keyword>
<feature type="transmembrane region" description="Helical" evidence="7">
    <location>
        <begin position="626"/>
        <end position="645"/>
    </location>
</feature>
<dbReference type="RefSeq" id="WP_091441212.1">
    <property type="nucleotide sequence ID" value="NZ_FOIE01000002.1"/>
</dbReference>
<dbReference type="Proteomes" id="UP000198507">
    <property type="component" value="Unassembled WGS sequence"/>
</dbReference>
<dbReference type="SUPFAM" id="SSF82866">
    <property type="entry name" value="Multidrug efflux transporter AcrB transmembrane domain"/>
    <property type="match status" value="2"/>
</dbReference>
<accession>A0A1I0BU46</accession>
<feature type="transmembrane region" description="Helical" evidence="7">
    <location>
        <begin position="657"/>
        <end position="682"/>
    </location>
</feature>
<comment type="similarity">
    <text evidence="2">Belongs to the resistance-nodulation-cell division (RND) (TC 2.A.6) family. MmpL subfamily.</text>
</comment>
<keyword evidence="4 7" id="KW-0812">Transmembrane</keyword>
<sequence>MALLLSRLGAFSHRHRAAVVLVWLVLLVGGGAGAATLAGETSDSFAIPGQESTTALERISEEFGAAGGATAQVVLVAPDGQTLATPESAAAVGALVAELGELPGVASASNPLDPAAPSVNQQLTTGYSTVTYEAPVGEVTPAQQDALTAAVEEAGDGALTVEVTGQAIQEPPHVGGPAEAIGVVVALVVLAVTYGSLVVAGMNLLTAVVGVGIGVLGITVATGFTDLSSTTPILAAMLGLAVGIDYALFIVSRFRQELRRGADIGTAVATAVGTAGSAVVTAGLTVVIALTGLFVAGIPFLTQMGLAAAGTIVVAVLVALTLVPAALGFLGMRALPKRRRTTAPTHHAAGRGFLGGWVATVTRHRLVAVLLTVVALGTVAVPFFSMQTTLVQTPPEDSTQARAEQLLAAGFGEGFNGPLTVLFEGDGAVPAAAAAAGEIPGLDDVALVTPPVPNADGTAALVSVIPQSGPTDPATEQLVAGLRDLLADVDGAQASVTGATAVSVDVATSLDAALPVYLALVVGLALVLLVLVFRSLLVPLVGVLGFVLTVGAALGATVAVFQWGWLADLVNLDSTGPLISLTPILVIGILFGLAMDYQIFLVSRMHEAHSHGAAPLEAIRTGFRQAAPVVVAAALIMFSVFAGFVPSGDATIKSIAFALAAGIAFDAFVVRMVLVPAALALLGDRAWWLPRWLRWLPALDVEGAALERSATRPQVQQREVVGAGER</sequence>
<dbReference type="PANTHER" id="PTHR33406:SF11">
    <property type="entry name" value="MEMBRANE PROTEIN SCO6666-RELATED"/>
    <property type="match status" value="1"/>
</dbReference>
<comment type="subcellular location">
    <subcellularLocation>
        <location evidence="1">Cell membrane</location>
        <topology evidence="1">Multi-pass membrane protein</topology>
    </subcellularLocation>
</comment>
<evidence type="ECO:0000313" key="9">
    <source>
        <dbReference type="EMBL" id="SET10573.1"/>
    </source>
</evidence>
<feature type="transmembrane region" description="Helical" evidence="7">
    <location>
        <begin position="540"/>
        <end position="565"/>
    </location>
</feature>
<name>A0A1I0BU46_9ACTN</name>
<evidence type="ECO:0000256" key="7">
    <source>
        <dbReference type="SAM" id="Phobius"/>
    </source>
</evidence>
<reference evidence="10" key="1">
    <citation type="submission" date="2016-10" db="EMBL/GenBank/DDBJ databases">
        <authorList>
            <person name="Varghese N."/>
            <person name="Submissions S."/>
        </authorList>
    </citation>
    <scope>NUCLEOTIDE SEQUENCE [LARGE SCALE GENOMIC DNA]</scope>
    <source>
        <strain evidence="10">DSM 44209</strain>
    </source>
</reference>
<dbReference type="Gene3D" id="1.20.1640.10">
    <property type="entry name" value="Multidrug efflux transporter AcrB transmembrane domain"/>
    <property type="match status" value="2"/>
</dbReference>
<dbReference type="GO" id="GO:0005886">
    <property type="term" value="C:plasma membrane"/>
    <property type="evidence" value="ECO:0007669"/>
    <property type="project" value="UniProtKB-SubCell"/>
</dbReference>
<feature type="transmembrane region" description="Helical" evidence="7">
    <location>
        <begin position="180"/>
        <end position="197"/>
    </location>
</feature>
<evidence type="ECO:0000259" key="8">
    <source>
        <dbReference type="PROSITE" id="PS50156"/>
    </source>
</evidence>
<dbReference type="OrthoDB" id="7051771at2"/>
<dbReference type="Pfam" id="PF03176">
    <property type="entry name" value="MMPL"/>
    <property type="match status" value="2"/>
</dbReference>
<feature type="transmembrane region" description="Helical" evidence="7">
    <location>
        <begin position="512"/>
        <end position="533"/>
    </location>
</feature>
<evidence type="ECO:0000256" key="2">
    <source>
        <dbReference type="ARBA" id="ARBA00010157"/>
    </source>
</evidence>
<dbReference type="InterPro" id="IPR050545">
    <property type="entry name" value="Mycobact_MmpL"/>
</dbReference>
<feature type="transmembrane region" description="Helical" evidence="7">
    <location>
        <begin position="204"/>
        <end position="225"/>
    </location>
</feature>
<gene>
    <name evidence="9" type="ORF">SAMN04488546_1455</name>
</gene>
<dbReference type="PANTHER" id="PTHR33406">
    <property type="entry name" value="MEMBRANE PROTEIN MJ1562-RELATED"/>
    <property type="match status" value="1"/>
</dbReference>
<organism evidence="9 10">
    <name type="scientific">Geodermatophilus poikilotrophus</name>
    <dbReference type="NCBI Taxonomy" id="1333667"/>
    <lineage>
        <taxon>Bacteria</taxon>
        <taxon>Bacillati</taxon>
        <taxon>Actinomycetota</taxon>
        <taxon>Actinomycetes</taxon>
        <taxon>Geodermatophilales</taxon>
        <taxon>Geodermatophilaceae</taxon>
        <taxon>Geodermatophilus</taxon>
    </lineage>
</organism>
<feature type="transmembrane region" description="Helical" evidence="7">
    <location>
        <begin position="577"/>
        <end position="595"/>
    </location>
</feature>
<dbReference type="PROSITE" id="PS50156">
    <property type="entry name" value="SSD"/>
    <property type="match status" value="1"/>
</dbReference>
<dbReference type="AlphaFoldDB" id="A0A1I0BU46"/>
<evidence type="ECO:0000313" key="10">
    <source>
        <dbReference type="Proteomes" id="UP000198507"/>
    </source>
</evidence>
<dbReference type="InterPro" id="IPR004869">
    <property type="entry name" value="MMPL_dom"/>
</dbReference>
<keyword evidence="3" id="KW-1003">Cell membrane</keyword>
<keyword evidence="6 7" id="KW-0472">Membrane</keyword>